<keyword evidence="1" id="KW-0472">Membrane</keyword>
<name>A0AA36GCV0_CYLNA</name>
<protein>
    <submittedName>
        <fullName evidence="2">Uncharacterized protein</fullName>
    </submittedName>
</protein>
<dbReference type="EMBL" id="CATQJL010000001">
    <property type="protein sequence ID" value="CAJ0589327.1"/>
    <property type="molecule type" value="Genomic_DNA"/>
</dbReference>
<keyword evidence="1" id="KW-1133">Transmembrane helix</keyword>
<proteinExistence type="predicted"/>
<evidence type="ECO:0000313" key="2">
    <source>
        <dbReference type="EMBL" id="CAJ0589327.1"/>
    </source>
</evidence>
<accession>A0AA36GCV0</accession>
<organism evidence="2 3">
    <name type="scientific">Cylicocyclus nassatus</name>
    <name type="common">Nematode worm</name>
    <dbReference type="NCBI Taxonomy" id="53992"/>
    <lineage>
        <taxon>Eukaryota</taxon>
        <taxon>Metazoa</taxon>
        <taxon>Ecdysozoa</taxon>
        <taxon>Nematoda</taxon>
        <taxon>Chromadorea</taxon>
        <taxon>Rhabditida</taxon>
        <taxon>Rhabditina</taxon>
        <taxon>Rhabditomorpha</taxon>
        <taxon>Strongyloidea</taxon>
        <taxon>Strongylidae</taxon>
        <taxon>Cylicocyclus</taxon>
    </lineage>
</organism>
<reference evidence="2" key="1">
    <citation type="submission" date="2023-07" db="EMBL/GenBank/DDBJ databases">
        <authorList>
            <consortium name="CYATHOMIX"/>
        </authorList>
    </citation>
    <scope>NUCLEOTIDE SEQUENCE</scope>
    <source>
        <strain evidence="2">N/A</strain>
    </source>
</reference>
<evidence type="ECO:0000313" key="3">
    <source>
        <dbReference type="Proteomes" id="UP001176961"/>
    </source>
</evidence>
<keyword evidence="1" id="KW-0812">Transmembrane</keyword>
<evidence type="ECO:0000256" key="1">
    <source>
        <dbReference type="SAM" id="Phobius"/>
    </source>
</evidence>
<sequence>MPQPQTSSTDKGKISKSMLEISIKIFESWMRLEAHRIEILPSRTMLFKFFFILALLHLCTSKIKNTCFKQWLLNKKPKLRYCVSECQKNSLCIQNENQCDLQLPVDCRKCLEECVFKRKKRP</sequence>
<dbReference type="Proteomes" id="UP001176961">
    <property type="component" value="Unassembled WGS sequence"/>
</dbReference>
<gene>
    <name evidence="2" type="ORF">CYNAS_LOCUS1310</name>
</gene>
<comment type="caution">
    <text evidence="2">The sequence shown here is derived from an EMBL/GenBank/DDBJ whole genome shotgun (WGS) entry which is preliminary data.</text>
</comment>
<keyword evidence="3" id="KW-1185">Reference proteome</keyword>
<dbReference type="AlphaFoldDB" id="A0AA36GCV0"/>
<feature type="transmembrane region" description="Helical" evidence="1">
    <location>
        <begin position="39"/>
        <end position="59"/>
    </location>
</feature>